<evidence type="ECO:0000256" key="3">
    <source>
        <dbReference type="ARBA" id="ARBA00022946"/>
    </source>
</evidence>
<sequence>MLRLQNHLLRFLRVASPLPSPIHPRARLLLSTSTAPAPFSLEDYLVAACRLTPAQARKASKQAFCKASKLAGKPFEEFSCSRLNSASNPDAVLALLSGFGLSRADIAAIVAADPLILRCRVEKIGPRILALRDHAGLSTPQVARFLLVGSRGLRSVNVATHVEFLISFYGSFERLLVVVKRNINLLSSSLERVIEPNIALLHQCGLSVRDIAQLCSNVPRLLSFNQERVKEFLLRAEELGVPRTSRMFKYAVAVVVSNSREKVAARLDFLKRTLDCSKVSIAVSRLPLILGFSPEILLRKIEFLINEVRLEPRYIVERPYLFALSLEKRMIPRHTVMKVLQEKGLLNSNKDFYSLCKIPEKTFKLKFIDCHKDSVPGLAEIYAAASVQVDSGTATGSLAVVHGAGFINSGFCNRTTSDLRLQCPSSNSGYL</sequence>
<comment type="similarity">
    <text evidence="1">Belongs to the mTERF family.</text>
</comment>
<keyword evidence="3" id="KW-0809">Transit peptide</keyword>
<dbReference type="InterPro" id="IPR038538">
    <property type="entry name" value="MTERF_sf"/>
</dbReference>
<dbReference type="OrthoDB" id="2017321at2759"/>
<dbReference type="GO" id="GO:0006353">
    <property type="term" value="P:DNA-templated transcription termination"/>
    <property type="evidence" value="ECO:0007669"/>
    <property type="project" value="UniProtKB-KW"/>
</dbReference>
<dbReference type="FunFam" id="1.25.70.10:FF:000001">
    <property type="entry name" value="Mitochondrial transcription termination factor-like"/>
    <property type="match status" value="1"/>
</dbReference>
<proteinExistence type="inferred from homology"/>
<protein>
    <submittedName>
        <fullName evidence="4">Uncharacterized protein</fullName>
    </submittedName>
</protein>
<dbReference type="InterPro" id="IPR003690">
    <property type="entry name" value="MTERF"/>
</dbReference>
<dbReference type="EMBL" id="CM003531">
    <property type="protein sequence ID" value="RCV20901.1"/>
    <property type="molecule type" value="Genomic_DNA"/>
</dbReference>
<evidence type="ECO:0000313" key="4">
    <source>
        <dbReference type="EMBL" id="RCV20901.1"/>
    </source>
</evidence>
<dbReference type="SMART" id="SM00733">
    <property type="entry name" value="Mterf"/>
    <property type="match status" value="6"/>
</dbReference>
<keyword evidence="2" id="KW-0804">Transcription</keyword>
<dbReference type="PANTHER" id="PTHR13068">
    <property type="entry name" value="CGI-12 PROTEIN-RELATED"/>
    <property type="match status" value="1"/>
</dbReference>
<dbReference type="PANTHER" id="PTHR13068:SF238">
    <property type="match status" value="1"/>
</dbReference>
<evidence type="ECO:0000256" key="1">
    <source>
        <dbReference type="ARBA" id="ARBA00007692"/>
    </source>
</evidence>
<dbReference type="GO" id="GO:0003676">
    <property type="term" value="F:nucleic acid binding"/>
    <property type="evidence" value="ECO:0007669"/>
    <property type="project" value="InterPro"/>
</dbReference>
<dbReference type="AlphaFoldDB" id="A0A368QSF8"/>
<evidence type="ECO:0000256" key="2">
    <source>
        <dbReference type="ARBA" id="ARBA00022472"/>
    </source>
</evidence>
<gene>
    <name evidence="4" type="ORF">SETIT_4G095100v2</name>
</gene>
<dbReference type="Pfam" id="PF02536">
    <property type="entry name" value="mTERF"/>
    <property type="match status" value="1"/>
</dbReference>
<name>A0A368QSF8_SETIT</name>
<reference evidence="4" key="2">
    <citation type="submission" date="2015-07" db="EMBL/GenBank/DDBJ databases">
        <authorList>
            <person name="Noorani M."/>
        </authorList>
    </citation>
    <scope>NUCLEOTIDE SEQUENCE</scope>
    <source>
        <strain evidence="4">Yugu1</strain>
    </source>
</reference>
<dbReference type="Gene3D" id="1.25.70.10">
    <property type="entry name" value="Transcription termination factor 3, mitochondrial"/>
    <property type="match status" value="2"/>
</dbReference>
<reference evidence="4" key="1">
    <citation type="journal article" date="2012" name="Nat. Biotechnol.">
        <title>Reference genome sequence of the model plant Setaria.</title>
        <authorList>
            <person name="Bennetzen J.L."/>
            <person name="Schmutz J."/>
            <person name="Wang H."/>
            <person name="Percifield R."/>
            <person name="Hawkins J."/>
            <person name="Pontaroli A.C."/>
            <person name="Estep M."/>
            <person name="Feng L."/>
            <person name="Vaughn J.N."/>
            <person name="Grimwood J."/>
            <person name="Jenkins J."/>
            <person name="Barry K."/>
            <person name="Lindquist E."/>
            <person name="Hellsten U."/>
            <person name="Deshpande S."/>
            <person name="Wang X."/>
            <person name="Wu X."/>
            <person name="Mitros T."/>
            <person name="Triplett J."/>
            <person name="Yang X."/>
            <person name="Ye C.Y."/>
            <person name="Mauro-Herrera M."/>
            <person name="Wang L."/>
            <person name="Li P."/>
            <person name="Sharma M."/>
            <person name="Sharma R."/>
            <person name="Ronald P.C."/>
            <person name="Panaud O."/>
            <person name="Kellogg E.A."/>
            <person name="Brutnell T.P."/>
            <person name="Doust A.N."/>
            <person name="Tuskan G.A."/>
            <person name="Rokhsar D."/>
            <person name="Devos K.M."/>
        </authorList>
    </citation>
    <scope>NUCLEOTIDE SEQUENCE [LARGE SCALE GENOMIC DNA]</scope>
    <source>
        <strain evidence="4">Yugu1</strain>
    </source>
</reference>
<keyword evidence="2" id="KW-0806">Transcription termination</keyword>
<organism evidence="4">
    <name type="scientific">Setaria italica</name>
    <name type="common">Foxtail millet</name>
    <name type="synonym">Panicum italicum</name>
    <dbReference type="NCBI Taxonomy" id="4555"/>
    <lineage>
        <taxon>Eukaryota</taxon>
        <taxon>Viridiplantae</taxon>
        <taxon>Streptophyta</taxon>
        <taxon>Embryophyta</taxon>
        <taxon>Tracheophyta</taxon>
        <taxon>Spermatophyta</taxon>
        <taxon>Magnoliopsida</taxon>
        <taxon>Liliopsida</taxon>
        <taxon>Poales</taxon>
        <taxon>Poaceae</taxon>
        <taxon>PACMAD clade</taxon>
        <taxon>Panicoideae</taxon>
        <taxon>Panicodae</taxon>
        <taxon>Paniceae</taxon>
        <taxon>Cenchrinae</taxon>
        <taxon>Setaria</taxon>
    </lineage>
</organism>
<keyword evidence="2" id="KW-0805">Transcription regulation</keyword>
<accession>A0A368QSF8</accession>